<reference evidence="7 8" key="1">
    <citation type="submission" date="2013-03" db="EMBL/GenBank/DDBJ databases">
        <title>The Genome Sequence of Phialophora europaea CBS 101466.</title>
        <authorList>
            <consortium name="The Broad Institute Genomics Platform"/>
            <person name="Cuomo C."/>
            <person name="de Hoog S."/>
            <person name="Gorbushina A."/>
            <person name="Walker B."/>
            <person name="Young S.K."/>
            <person name="Zeng Q."/>
            <person name="Gargeya S."/>
            <person name="Fitzgerald M."/>
            <person name="Haas B."/>
            <person name="Abouelleil A."/>
            <person name="Allen A.W."/>
            <person name="Alvarado L."/>
            <person name="Arachchi H.M."/>
            <person name="Berlin A.M."/>
            <person name="Chapman S.B."/>
            <person name="Gainer-Dewar J."/>
            <person name="Goldberg J."/>
            <person name="Griggs A."/>
            <person name="Gujja S."/>
            <person name="Hansen M."/>
            <person name="Howarth C."/>
            <person name="Imamovic A."/>
            <person name="Ireland A."/>
            <person name="Larimer J."/>
            <person name="McCowan C."/>
            <person name="Murphy C."/>
            <person name="Pearson M."/>
            <person name="Poon T.W."/>
            <person name="Priest M."/>
            <person name="Roberts A."/>
            <person name="Saif S."/>
            <person name="Shea T."/>
            <person name="Sisk P."/>
            <person name="Sykes S."/>
            <person name="Wortman J."/>
            <person name="Nusbaum C."/>
            <person name="Birren B."/>
        </authorList>
    </citation>
    <scope>NUCLEOTIDE SEQUENCE [LARGE SCALE GENOMIC DNA]</scope>
    <source>
        <strain evidence="7 8">CBS 101466</strain>
    </source>
</reference>
<keyword evidence="4" id="KW-0274">FAD</keyword>
<dbReference type="eggNOG" id="KOG1399">
    <property type="taxonomic scope" value="Eukaryota"/>
</dbReference>
<dbReference type="GeneID" id="19974944"/>
<evidence type="ECO:0000256" key="4">
    <source>
        <dbReference type="ARBA" id="ARBA00022827"/>
    </source>
</evidence>
<evidence type="ECO:0000256" key="1">
    <source>
        <dbReference type="ARBA" id="ARBA00001974"/>
    </source>
</evidence>
<dbReference type="InterPro" id="IPR020946">
    <property type="entry name" value="Flavin_mOase-like"/>
</dbReference>
<keyword evidence="8" id="KW-1185">Reference proteome</keyword>
<dbReference type="PANTHER" id="PTHR42877:SF7">
    <property type="entry name" value="FLAVIN-BINDING MONOOXYGENASE-RELATED"/>
    <property type="match status" value="1"/>
</dbReference>
<dbReference type="SUPFAM" id="SSF51905">
    <property type="entry name" value="FAD/NAD(P)-binding domain"/>
    <property type="match status" value="2"/>
</dbReference>
<gene>
    <name evidence="7" type="ORF">HMPREF1541_07605</name>
</gene>
<evidence type="ECO:0000256" key="6">
    <source>
        <dbReference type="SAM" id="MobiDB-lite"/>
    </source>
</evidence>
<comment type="cofactor">
    <cofactor evidence="1">
        <name>FAD</name>
        <dbReference type="ChEBI" id="CHEBI:57692"/>
    </cofactor>
</comment>
<evidence type="ECO:0000313" key="7">
    <source>
        <dbReference type="EMBL" id="ETN37982.1"/>
    </source>
</evidence>
<dbReference type="PRINTS" id="PR00370">
    <property type="entry name" value="FMOXYGENASE"/>
</dbReference>
<dbReference type="GO" id="GO:0004499">
    <property type="term" value="F:N,N-dimethylaniline monooxygenase activity"/>
    <property type="evidence" value="ECO:0007669"/>
    <property type="project" value="InterPro"/>
</dbReference>
<dbReference type="GO" id="GO:0050661">
    <property type="term" value="F:NADP binding"/>
    <property type="evidence" value="ECO:0007669"/>
    <property type="project" value="InterPro"/>
</dbReference>
<feature type="region of interest" description="Disordered" evidence="6">
    <location>
        <begin position="1"/>
        <end position="27"/>
    </location>
</feature>
<dbReference type="RefSeq" id="XP_008720151.1">
    <property type="nucleotide sequence ID" value="XM_008721929.1"/>
</dbReference>
<evidence type="ECO:0008006" key="9">
    <source>
        <dbReference type="Google" id="ProtNLM"/>
    </source>
</evidence>
<dbReference type="PANTHER" id="PTHR42877">
    <property type="entry name" value="L-ORNITHINE N(5)-MONOOXYGENASE-RELATED"/>
    <property type="match status" value="1"/>
</dbReference>
<dbReference type="HOGENOM" id="CLU_006937_6_1_1"/>
<comment type="similarity">
    <text evidence="2">Belongs to the FAD-binding monooxygenase family.</text>
</comment>
<dbReference type="Gene3D" id="3.50.50.60">
    <property type="entry name" value="FAD/NAD(P)-binding domain"/>
    <property type="match status" value="2"/>
</dbReference>
<dbReference type="EMBL" id="KB822723">
    <property type="protein sequence ID" value="ETN37982.1"/>
    <property type="molecule type" value="Genomic_DNA"/>
</dbReference>
<dbReference type="OrthoDB" id="74360at2759"/>
<name>W2RNF0_CYPE1</name>
<dbReference type="GO" id="GO:0050660">
    <property type="term" value="F:flavin adenine dinucleotide binding"/>
    <property type="evidence" value="ECO:0007669"/>
    <property type="project" value="InterPro"/>
</dbReference>
<evidence type="ECO:0000256" key="3">
    <source>
        <dbReference type="ARBA" id="ARBA00022630"/>
    </source>
</evidence>
<dbReference type="AlphaFoldDB" id="W2RNF0"/>
<dbReference type="InterPro" id="IPR000960">
    <property type="entry name" value="Flavin_mOase"/>
</dbReference>
<dbReference type="InParanoid" id="W2RNF0"/>
<dbReference type="InterPro" id="IPR051209">
    <property type="entry name" value="FAD-bind_Monooxygenase_sf"/>
</dbReference>
<evidence type="ECO:0000313" key="8">
    <source>
        <dbReference type="Proteomes" id="UP000030752"/>
    </source>
</evidence>
<dbReference type="InterPro" id="IPR036188">
    <property type="entry name" value="FAD/NAD-bd_sf"/>
</dbReference>
<keyword evidence="3" id="KW-0285">Flavoprotein</keyword>
<organism evidence="7 8">
    <name type="scientific">Cyphellophora europaea (strain CBS 101466)</name>
    <name type="common">Phialophora europaea</name>
    <dbReference type="NCBI Taxonomy" id="1220924"/>
    <lineage>
        <taxon>Eukaryota</taxon>
        <taxon>Fungi</taxon>
        <taxon>Dikarya</taxon>
        <taxon>Ascomycota</taxon>
        <taxon>Pezizomycotina</taxon>
        <taxon>Eurotiomycetes</taxon>
        <taxon>Chaetothyriomycetidae</taxon>
        <taxon>Chaetothyriales</taxon>
        <taxon>Cyphellophoraceae</taxon>
        <taxon>Cyphellophora</taxon>
    </lineage>
</organism>
<keyword evidence="5" id="KW-0560">Oxidoreductase</keyword>
<dbReference type="VEuPathDB" id="FungiDB:HMPREF1541_07605"/>
<protein>
    <recommendedName>
        <fullName evidence="9">Sterigmatocystin biosynthesis monooxygenase stcW</fullName>
    </recommendedName>
</protein>
<dbReference type="Proteomes" id="UP000030752">
    <property type="component" value="Unassembled WGS sequence"/>
</dbReference>
<dbReference type="Pfam" id="PF00743">
    <property type="entry name" value="FMO-like"/>
    <property type="match status" value="1"/>
</dbReference>
<evidence type="ECO:0000256" key="2">
    <source>
        <dbReference type="ARBA" id="ARBA00010139"/>
    </source>
</evidence>
<proteinExistence type="inferred from homology"/>
<accession>W2RNF0</accession>
<evidence type="ECO:0000256" key="5">
    <source>
        <dbReference type="ARBA" id="ARBA00023002"/>
    </source>
</evidence>
<sequence length="612" mass="69775">MPPSAQGLVQGGYGAVLPNDPNTDVHQQNNENTQAYINNPSPDDLPILEQLMGTRRKMRIAILGAGLSGLNFLKRAEERLKNVELVCYEKNADVGGTWYENRYPGCACDIPSVVYQFPWRPKPWSTYYSTSPEIWAYIKEVEQENKFIEKYIKLEHKTTVVSWSDESAQWTISLKDLRTGREFHDHADLVLDGCGVLNKWKWPNIPGLHDFKGDLLHSAQWNQNVSLEGKRVALIGAGSSAVQILPNIYPSAAKIYHWVRNKIWITAGFAQAFAGPNGSNFKYNEEQLDLFRNHPDAYLTYCKMIEGELNQRFSFIVNGSQAQKDARAYSENEMKTLLKDRPDLVKNIMPTDFFVGCRRPTPGNGYLESLQGSKMTVYDTQLGRITPTGFIDPSGDEIPVDVIICATGFDTSYKPRQPFLVNGEDMREKWKDHHHVPSYLSLAFGEVPNYFCFAGAYCPSAHGSFFPLIEGWTSYFCQVIEKMQTECIRKVTPKKKTTDAFVKHADTFLKRTAWTGPCSSWFKGGKVDAPPAIYPGSRLHFLRLIEHPRWEDYDIEYDQEDMWAYLGNGFHVCERDGSDITWYLGRPKTEVDRNWVRSVMSGEKGIEMKRPA</sequence>